<comment type="caution">
    <text evidence="4">The sequence shown here is derived from an EMBL/GenBank/DDBJ whole genome shotgun (WGS) entry which is preliminary data.</text>
</comment>
<gene>
    <name evidence="4" type="ORF">EBB59_06780</name>
</gene>
<evidence type="ECO:0000313" key="5">
    <source>
        <dbReference type="Proteomes" id="UP000275012"/>
    </source>
</evidence>
<name>A0A3M2HZT4_9GAMM</name>
<evidence type="ECO:0000256" key="1">
    <source>
        <dbReference type="ARBA" id="ARBA00007169"/>
    </source>
</evidence>
<sequence>MKNDCHLHLKKCDVGSIQRPKLICLPYAGGSQYVFTPWIQALEGRIDVIAPELPGRGRRIMEAPKTRLRDVVHWLSNELHDVLHGDFALWGHSMGALLAYELARTLAANERAMPRHLFLSGARPPQLPRHTERYHELDDAALASKLSQMNGTPVEVLADSDLMALILPTVRADFAICETYHWHPDPHTLHVPMTVIGGDQDPDIPVAKLQGWRSCTNGPVSIIEMAGHHFFLRDQVEAITDVLVETLISPTPLRTAG</sequence>
<dbReference type="InterPro" id="IPR020802">
    <property type="entry name" value="TesA-like"/>
</dbReference>
<dbReference type="SUPFAM" id="SSF53474">
    <property type="entry name" value="alpha/beta-Hydrolases"/>
    <property type="match status" value="1"/>
</dbReference>
<dbReference type="PANTHER" id="PTHR11487">
    <property type="entry name" value="THIOESTERASE"/>
    <property type="match status" value="1"/>
</dbReference>
<proteinExistence type="inferred from homology"/>
<dbReference type="AlphaFoldDB" id="A0A3M2HZT4"/>
<dbReference type="InterPro" id="IPR029058">
    <property type="entry name" value="AB_hydrolase_fold"/>
</dbReference>
<dbReference type="InterPro" id="IPR012223">
    <property type="entry name" value="TEII"/>
</dbReference>
<accession>A0A3M2HZT4</accession>
<dbReference type="GO" id="GO:0016787">
    <property type="term" value="F:hydrolase activity"/>
    <property type="evidence" value="ECO:0007669"/>
    <property type="project" value="UniProtKB-KW"/>
</dbReference>
<dbReference type="Pfam" id="PF00975">
    <property type="entry name" value="Thioesterase"/>
    <property type="match status" value="1"/>
</dbReference>
<dbReference type="Gene3D" id="3.40.50.1820">
    <property type="entry name" value="alpha/beta hydrolase"/>
    <property type="match status" value="1"/>
</dbReference>
<reference evidence="4 5" key="1">
    <citation type="submission" date="2018-10" db="EMBL/GenBank/DDBJ databases">
        <title>Proposal of Lysobacter pythonis sp. nov. isolated from royal pythons (Python regius).</title>
        <authorList>
            <person name="Hans-Juergen B."/>
            <person name="Huptas C."/>
            <person name="Sandra B."/>
            <person name="Igor L."/>
            <person name="Joachim S."/>
            <person name="Siegfried S."/>
            <person name="Mareike W."/>
            <person name="Peter K."/>
        </authorList>
    </citation>
    <scope>NUCLEOTIDE SEQUENCE [LARGE SCALE GENOMIC DNA]</scope>
    <source>
        <strain evidence="4 5">4284/11</strain>
    </source>
</reference>
<comment type="similarity">
    <text evidence="1">Belongs to the thioesterase family.</text>
</comment>
<dbReference type="GO" id="GO:0008610">
    <property type="term" value="P:lipid biosynthetic process"/>
    <property type="evidence" value="ECO:0007669"/>
    <property type="project" value="TreeGrafter"/>
</dbReference>
<protein>
    <submittedName>
        <fullName evidence="4">Thioesterase</fullName>
    </submittedName>
</protein>
<evidence type="ECO:0000259" key="3">
    <source>
        <dbReference type="SMART" id="SM00824"/>
    </source>
</evidence>
<keyword evidence="5" id="KW-1185">Reference proteome</keyword>
<keyword evidence="2" id="KW-0378">Hydrolase</keyword>
<evidence type="ECO:0000256" key="2">
    <source>
        <dbReference type="ARBA" id="ARBA00022801"/>
    </source>
</evidence>
<evidence type="ECO:0000313" key="4">
    <source>
        <dbReference type="EMBL" id="RMH92929.1"/>
    </source>
</evidence>
<feature type="domain" description="Thioesterase TesA-like" evidence="3">
    <location>
        <begin position="23"/>
        <end position="247"/>
    </location>
</feature>
<dbReference type="Proteomes" id="UP000275012">
    <property type="component" value="Unassembled WGS sequence"/>
</dbReference>
<dbReference type="EMBL" id="RFLY01000008">
    <property type="protein sequence ID" value="RMH92929.1"/>
    <property type="molecule type" value="Genomic_DNA"/>
</dbReference>
<dbReference type="InterPro" id="IPR001031">
    <property type="entry name" value="Thioesterase"/>
</dbReference>
<dbReference type="SMART" id="SM00824">
    <property type="entry name" value="PKS_TE"/>
    <property type="match status" value="1"/>
</dbReference>
<organism evidence="4 5">
    <name type="scientific">Solilutibacter pythonis</name>
    <dbReference type="NCBI Taxonomy" id="2483112"/>
    <lineage>
        <taxon>Bacteria</taxon>
        <taxon>Pseudomonadati</taxon>
        <taxon>Pseudomonadota</taxon>
        <taxon>Gammaproteobacteria</taxon>
        <taxon>Lysobacterales</taxon>
        <taxon>Lysobacteraceae</taxon>
        <taxon>Solilutibacter</taxon>
    </lineage>
</organism>
<dbReference type="PANTHER" id="PTHR11487:SF0">
    <property type="entry name" value="S-ACYL FATTY ACID SYNTHASE THIOESTERASE, MEDIUM CHAIN"/>
    <property type="match status" value="1"/>
</dbReference>